<feature type="domain" description="Penicillin-binding protein transpeptidase" evidence="2">
    <location>
        <begin position="284"/>
        <end position="542"/>
    </location>
</feature>
<dbReference type="InterPro" id="IPR050515">
    <property type="entry name" value="Beta-lactam/transpept"/>
</dbReference>
<sequence>MNKAAKIAVATTVTAMLAGGAYAAFNIVHAVVGGGGDSSDTSSAANVDPTAMATKPPSNTDAQKLATAFLQTWQSGPAHYGGAASDTDFPTNALAALQSYHDGLALTGIAFTGITAAGPDPQLTGATKVNFTVTAQVKGGTWTYPGTLDVVQSASGGTQAVHWASSVLYPKLTDGQNVTAGPIPNASGGSATVLDDKGKPLTAAQFPSLADILNQLRANGAGLATGSSGSGVSVVDSAGSPAGITATVFQAPTGAVLKTTLDAGLQAAAERAVQDNHINGMPSGVVAIDHHTGEIRAIAYSGSTDLAINDWSAPGSTMKIITAATLMDQAGMNPDTPASCPPTTQVNGQLFHNVDNEHATGSDMRTAFEMSCNTAFIDLLDNAWGTHNQPHLDSVANEATDVFGIGSWHIGVASRDPQIQAAPNRNFLAGDAIGQGDDAASPLVMASVAATVAHGGFLQPILVPGLPQTPAPQQMNPTTAQNLRDMMRDTAQYGTAAPRTAGMSGVGAKTGTAEVGNSTNGWFVAFDDNIAVAAEVVGGSTGVGSAGYVATDVLQADQ</sequence>
<name>A0A931BAG9_9ACTN</name>
<keyword evidence="5" id="KW-1185">Reference proteome</keyword>
<dbReference type="EMBL" id="JADPRT010000019">
    <property type="protein sequence ID" value="MBF9072876.1"/>
    <property type="molecule type" value="Genomic_DNA"/>
</dbReference>
<protein>
    <submittedName>
        <fullName evidence="3">Penicillin-binding protein</fullName>
    </submittedName>
</protein>
<reference evidence="3" key="1">
    <citation type="submission" date="2020-11" db="EMBL/GenBank/DDBJ databases">
        <title>Isolation and identification of active actinomycetes.</title>
        <authorList>
            <person name="Yu B."/>
        </authorList>
    </citation>
    <scope>NUCLEOTIDE SEQUENCE</scope>
    <source>
        <strain evidence="3">NEAU-YB345</strain>
    </source>
</reference>
<dbReference type="Gene3D" id="3.40.710.10">
    <property type="entry name" value="DD-peptidase/beta-lactamase superfamily"/>
    <property type="match status" value="1"/>
</dbReference>
<dbReference type="PANTHER" id="PTHR30627:SF24">
    <property type="entry name" value="PENICILLIN-BINDING PROTEIN 4B"/>
    <property type="match status" value="1"/>
</dbReference>
<gene>
    <name evidence="3" type="ORF">I2501_26805</name>
    <name evidence="4" type="ORF">I2501_33165</name>
</gene>
<dbReference type="PANTHER" id="PTHR30627">
    <property type="entry name" value="PEPTIDOGLYCAN D,D-TRANSPEPTIDASE"/>
    <property type="match status" value="1"/>
</dbReference>
<evidence type="ECO:0000313" key="5">
    <source>
        <dbReference type="Proteomes" id="UP000657385"/>
    </source>
</evidence>
<dbReference type="GO" id="GO:0071972">
    <property type="term" value="F:peptidoglycan L,D-transpeptidase activity"/>
    <property type="evidence" value="ECO:0007669"/>
    <property type="project" value="TreeGrafter"/>
</dbReference>
<dbReference type="RefSeq" id="WP_196196791.1">
    <property type="nucleotide sequence ID" value="NZ_JADPRT010000012.1"/>
</dbReference>
<organism evidence="3 5">
    <name type="scientific">Streptacidiphilus fuscans</name>
    <dbReference type="NCBI Taxonomy" id="2789292"/>
    <lineage>
        <taxon>Bacteria</taxon>
        <taxon>Bacillati</taxon>
        <taxon>Actinomycetota</taxon>
        <taxon>Actinomycetes</taxon>
        <taxon>Kitasatosporales</taxon>
        <taxon>Streptomycetaceae</taxon>
        <taxon>Streptacidiphilus</taxon>
    </lineage>
</organism>
<dbReference type="Proteomes" id="UP000657385">
    <property type="component" value="Unassembled WGS sequence"/>
</dbReference>
<dbReference type="GO" id="GO:0008658">
    <property type="term" value="F:penicillin binding"/>
    <property type="evidence" value="ECO:0007669"/>
    <property type="project" value="InterPro"/>
</dbReference>
<evidence type="ECO:0000256" key="1">
    <source>
        <dbReference type="SAM" id="SignalP"/>
    </source>
</evidence>
<evidence type="ECO:0000313" key="4">
    <source>
        <dbReference type="EMBL" id="MBF9072876.1"/>
    </source>
</evidence>
<dbReference type="Pfam" id="PF00905">
    <property type="entry name" value="Transpeptidase"/>
    <property type="match status" value="1"/>
</dbReference>
<dbReference type="EMBL" id="JADPRT010000012">
    <property type="protein sequence ID" value="MBF9071637.1"/>
    <property type="molecule type" value="Genomic_DNA"/>
</dbReference>
<dbReference type="InterPro" id="IPR012338">
    <property type="entry name" value="Beta-lactam/transpept-like"/>
</dbReference>
<dbReference type="InterPro" id="IPR001460">
    <property type="entry name" value="PCN-bd_Tpept"/>
</dbReference>
<dbReference type="AlphaFoldDB" id="A0A931BAG9"/>
<proteinExistence type="predicted"/>
<accession>A0A931BAG9</accession>
<feature type="signal peptide" evidence="1">
    <location>
        <begin position="1"/>
        <end position="23"/>
    </location>
</feature>
<keyword evidence="1" id="KW-0732">Signal</keyword>
<feature type="chain" id="PRO_5038324860" evidence="1">
    <location>
        <begin position="24"/>
        <end position="558"/>
    </location>
</feature>
<dbReference type="GO" id="GO:0005886">
    <property type="term" value="C:plasma membrane"/>
    <property type="evidence" value="ECO:0007669"/>
    <property type="project" value="TreeGrafter"/>
</dbReference>
<comment type="caution">
    <text evidence="3">The sequence shown here is derived from an EMBL/GenBank/DDBJ whole genome shotgun (WGS) entry which is preliminary data.</text>
</comment>
<dbReference type="SUPFAM" id="SSF56601">
    <property type="entry name" value="beta-lactamase/transpeptidase-like"/>
    <property type="match status" value="1"/>
</dbReference>
<evidence type="ECO:0000259" key="2">
    <source>
        <dbReference type="Pfam" id="PF00905"/>
    </source>
</evidence>
<dbReference type="GO" id="GO:0071555">
    <property type="term" value="P:cell wall organization"/>
    <property type="evidence" value="ECO:0007669"/>
    <property type="project" value="TreeGrafter"/>
</dbReference>
<evidence type="ECO:0000313" key="3">
    <source>
        <dbReference type="EMBL" id="MBF9071637.1"/>
    </source>
</evidence>